<sequence>MMESRKRGKAARARKSRRTGLLLSGVLVAALGVGVCYGLWKGQYIAWPMGGHAGGERQQNAQAQAPKYKQAAEFEMNDLEHGWVRFEDAVMITSDGGMTWKAADAVPELEQASAADEGDMRLLHGAKTITALQYQSREYTVKQAQFWTDRIGWALVNDDGEAGGKLFITTDGGATWKAEVTGEVKEALEREKLLIEQRAAEASRYASAGQAKQAIGSEWYLMPSSVSQGDAVLVRRDKPGEVEWQGKTYALQPSGAGYFTYLPVGTDVKPGDYPIGDQTLKVLAKNFPKQYLQVTEELDSMRQDTKRIDADQKRIDAARSKSQPDFLFTEPFLKPIEGILTTPYGHMRYVNGKLSGSHLALDLAAKQGTPIKATNDGIVALADSLYLTGNSIYIDHGMGLFSQYAHMSELRVKTGDRVKRGDIIGLVGSTGFSTGPHLHFTFWAHNVPVNPDLYFNTTPFQWTDKS</sequence>
<evidence type="ECO:0000256" key="1">
    <source>
        <dbReference type="SAM" id="Phobius"/>
    </source>
</evidence>
<dbReference type="InterPro" id="IPR016047">
    <property type="entry name" value="M23ase_b-sheet_dom"/>
</dbReference>
<dbReference type="PANTHER" id="PTHR21666:SF270">
    <property type="entry name" value="MUREIN HYDROLASE ACTIVATOR ENVC"/>
    <property type="match status" value="1"/>
</dbReference>
<dbReference type="GO" id="GO:0016787">
    <property type="term" value="F:hydrolase activity"/>
    <property type="evidence" value="ECO:0007669"/>
    <property type="project" value="UniProtKB-KW"/>
</dbReference>
<evidence type="ECO:0000313" key="4">
    <source>
        <dbReference type="Proteomes" id="UP001057134"/>
    </source>
</evidence>
<dbReference type="InterPro" id="IPR015943">
    <property type="entry name" value="WD40/YVTN_repeat-like_dom_sf"/>
</dbReference>
<dbReference type="SUPFAM" id="SSF51261">
    <property type="entry name" value="Duplicated hybrid motif"/>
    <property type="match status" value="1"/>
</dbReference>
<feature type="domain" description="M23ase beta-sheet core" evidence="2">
    <location>
        <begin position="357"/>
        <end position="451"/>
    </location>
</feature>
<accession>A0ABY4RLG4</accession>
<gene>
    <name evidence="3" type="primary">mepM_1</name>
    <name evidence="3" type="ORF">SK3146_02216</name>
</gene>
<feature type="transmembrane region" description="Helical" evidence="1">
    <location>
        <begin position="21"/>
        <end position="40"/>
    </location>
</feature>
<keyword evidence="1" id="KW-0812">Transmembrane</keyword>
<dbReference type="EC" id="3.4.24.-" evidence="3"/>
<keyword evidence="3" id="KW-0378">Hydrolase</keyword>
<dbReference type="InterPro" id="IPR011055">
    <property type="entry name" value="Dup_hybrid_motif"/>
</dbReference>
<dbReference type="Pfam" id="PF01551">
    <property type="entry name" value="Peptidase_M23"/>
    <property type="match status" value="1"/>
</dbReference>
<dbReference type="SUPFAM" id="SSF110296">
    <property type="entry name" value="Oligoxyloglucan reducing end-specific cellobiohydrolase"/>
    <property type="match status" value="1"/>
</dbReference>
<protein>
    <submittedName>
        <fullName evidence="3">Murein DD-endopeptidase MepM</fullName>
        <ecNumber evidence="3">3.4.24.-</ecNumber>
    </submittedName>
</protein>
<dbReference type="Gene3D" id="2.70.70.10">
    <property type="entry name" value="Glucose Permease (Domain IIA)"/>
    <property type="match status" value="1"/>
</dbReference>
<evidence type="ECO:0000259" key="2">
    <source>
        <dbReference type="Pfam" id="PF01551"/>
    </source>
</evidence>
<organism evidence="3 4">
    <name type="scientific">Paenibacillus konkukensis</name>
    <dbReference type="NCBI Taxonomy" id="2020716"/>
    <lineage>
        <taxon>Bacteria</taxon>
        <taxon>Bacillati</taxon>
        <taxon>Bacillota</taxon>
        <taxon>Bacilli</taxon>
        <taxon>Bacillales</taxon>
        <taxon>Paenibacillaceae</taxon>
        <taxon>Paenibacillus</taxon>
    </lineage>
</organism>
<keyword evidence="1" id="KW-1133">Transmembrane helix</keyword>
<dbReference type="EMBL" id="CP027059">
    <property type="protein sequence ID" value="UQZ83055.1"/>
    <property type="molecule type" value="Genomic_DNA"/>
</dbReference>
<dbReference type="Gene3D" id="2.130.10.10">
    <property type="entry name" value="YVTN repeat-like/Quinoprotein amine dehydrogenase"/>
    <property type="match status" value="1"/>
</dbReference>
<evidence type="ECO:0000313" key="3">
    <source>
        <dbReference type="EMBL" id="UQZ83055.1"/>
    </source>
</evidence>
<keyword evidence="4" id="KW-1185">Reference proteome</keyword>
<keyword evidence="1" id="KW-0472">Membrane</keyword>
<dbReference type="CDD" id="cd12797">
    <property type="entry name" value="M23_peptidase"/>
    <property type="match status" value="1"/>
</dbReference>
<dbReference type="RefSeq" id="WP_249865121.1">
    <property type="nucleotide sequence ID" value="NZ_CP027059.1"/>
</dbReference>
<dbReference type="InterPro" id="IPR050570">
    <property type="entry name" value="Cell_wall_metabolism_enzyme"/>
</dbReference>
<dbReference type="Proteomes" id="UP001057134">
    <property type="component" value="Chromosome"/>
</dbReference>
<proteinExistence type="predicted"/>
<reference evidence="3" key="1">
    <citation type="submission" date="2018-02" db="EMBL/GenBank/DDBJ databases">
        <authorList>
            <person name="Kim S.-K."/>
            <person name="Jung H.-I."/>
            <person name="Lee S.-W."/>
        </authorList>
    </citation>
    <scope>NUCLEOTIDE SEQUENCE</scope>
    <source>
        <strain evidence="3">SK3146</strain>
    </source>
</reference>
<dbReference type="PANTHER" id="PTHR21666">
    <property type="entry name" value="PEPTIDASE-RELATED"/>
    <property type="match status" value="1"/>
</dbReference>
<name>A0ABY4RLG4_9BACL</name>
<reference evidence="3" key="2">
    <citation type="journal article" date="2021" name="J Anim Sci Technol">
        <title>Complete genome sequence of Paenibacillus konkukensis sp. nov. SK3146 as a potential probiotic strain.</title>
        <authorList>
            <person name="Jung H.I."/>
            <person name="Park S."/>
            <person name="Niu K.M."/>
            <person name="Lee S.W."/>
            <person name="Kothari D."/>
            <person name="Yi K.J."/>
            <person name="Kim S.K."/>
        </authorList>
    </citation>
    <scope>NUCLEOTIDE SEQUENCE</scope>
    <source>
        <strain evidence="3">SK3146</strain>
    </source>
</reference>